<protein>
    <recommendedName>
        <fullName evidence="2">Outer membrane protein beta-barrel domain-containing protein</fullName>
    </recommendedName>
</protein>
<dbReference type="Pfam" id="PF13568">
    <property type="entry name" value="OMP_b-brl_2"/>
    <property type="match status" value="1"/>
</dbReference>
<dbReference type="AlphaFoldDB" id="A0A4V2RQN8"/>
<evidence type="ECO:0000256" key="1">
    <source>
        <dbReference type="SAM" id="SignalP"/>
    </source>
</evidence>
<dbReference type="InterPro" id="IPR025665">
    <property type="entry name" value="Beta-barrel_OMP_2"/>
</dbReference>
<name>A0A4V2RQN8_9BACT</name>
<dbReference type="RefSeq" id="WP_131838289.1">
    <property type="nucleotide sequence ID" value="NZ_SLWB01000002.1"/>
</dbReference>
<dbReference type="Proteomes" id="UP000294830">
    <property type="component" value="Unassembled WGS sequence"/>
</dbReference>
<sequence length="297" mass="33061">MNKKLLAILPAFLLFAVVSNAEEKKDTIKIDQKMLVDTVIVKKSDKGINDFEIKDVDTVAVKVGKKGVYVYENKSGDISVWTSGNKKSKRFHSHLDGFGLGINTYFNSNGGTKLPAGYEQMDLNHSKSINVVLNLTSVSQPITKYVGLTAGIGTEWHNYRFDNEITVQKENGVLAVKNLSDLYPGKNIRKTKLTDWWLNVPVAIEVNGGKDRSMYASFGVVGSILLNSHTKVVVDDNGKKKDKNWNAFYLNPFRASLMAKLGYHDWGVYATYSLTQMFQDGKGPELYPFAAGVTLNF</sequence>
<feature type="domain" description="Outer membrane protein beta-barrel" evidence="2">
    <location>
        <begin position="95"/>
        <end position="274"/>
    </location>
</feature>
<evidence type="ECO:0000259" key="2">
    <source>
        <dbReference type="Pfam" id="PF13568"/>
    </source>
</evidence>
<keyword evidence="1" id="KW-0732">Signal</keyword>
<dbReference type="OrthoDB" id="1117977at2"/>
<organism evidence="3 4">
    <name type="scientific">Acetobacteroides hydrogenigenes</name>
    <dbReference type="NCBI Taxonomy" id="979970"/>
    <lineage>
        <taxon>Bacteria</taxon>
        <taxon>Pseudomonadati</taxon>
        <taxon>Bacteroidota</taxon>
        <taxon>Bacteroidia</taxon>
        <taxon>Bacteroidales</taxon>
        <taxon>Rikenellaceae</taxon>
        <taxon>Acetobacteroides</taxon>
    </lineage>
</organism>
<accession>A0A4V2RQN8</accession>
<reference evidence="3 4" key="1">
    <citation type="submission" date="2019-03" db="EMBL/GenBank/DDBJ databases">
        <title>Genomic Encyclopedia of Archaeal and Bacterial Type Strains, Phase II (KMG-II): from individual species to whole genera.</title>
        <authorList>
            <person name="Goeker M."/>
        </authorList>
    </citation>
    <scope>NUCLEOTIDE SEQUENCE [LARGE SCALE GENOMIC DNA]</scope>
    <source>
        <strain evidence="3 4">RL-C</strain>
    </source>
</reference>
<feature type="chain" id="PRO_5020341215" description="Outer membrane protein beta-barrel domain-containing protein" evidence="1">
    <location>
        <begin position="22"/>
        <end position="297"/>
    </location>
</feature>
<gene>
    <name evidence="3" type="ORF">CLV25_102194</name>
</gene>
<dbReference type="EMBL" id="SLWB01000002">
    <property type="protein sequence ID" value="TCN72230.1"/>
    <property type="molecule type" value="Genomic_DNA"/>
</dbReference>
<keyword evidence="4" id="KW-1185">Reference proteome</keyword>
<feature type="signal peptide" evidence="1">
    <location>
        <begin position="1"/>
        <end position="21"/>
    </location>
</feature>
<evidence type="ECO:0000313" key="4">
    <source>
        <dbReference type="Proteomes" id="UP000294830"/>
    </source>
</evidence>
<proteinExistence type="predicted"/>
<evidence type="ECO:0000313" key="3">
    <source>
        <dbReference type="EMBL" id="TCN72230.1"/>
    </source>
</evidence>
<comment type="caution">
    <text evidence="3">The sequence shown here is derived from an EMBL/GenBank/DDBJ whole genome shotgun (WGS) entry which is preliminary data.</text>
</comment>